<feature type="compositionally biased region" description="Basic and acidic residues" evidence="1">
    <location>
        <begin position="7"/>
        <end position="21"/>
    </location>
</feature>
<dbReference type="AlphaFoldDB" id="A0A8J3YGP7"/>
<protein>
    <submittedName>
        <fullName evidence="2">Uncharacterized protein</fullName>
    </submittedName>
</protein>
<feature type="region of interest" description="Disordered" evidence="1">
    <location>
        <begin position="1"/>
        <end position="99"/>
    </location>
</feature>
<comment type="caution">
    <text evidence="2">The sequence shown here is derived from an EMBL/GenBank/DDBJ whole genome shotgun (WGS) entry which is preliminary data.</text>
</comment>
<evidence type="ECO:0000313" key="3">
    <source>
        <dbReference type="Proteomes" id="UP000619260"/>
    </source>
</evidence>
<evidence type="ECO:0000313" key="2">
    <source>
        <dbReference type="EMBL" id="GIJ44869.1"/>
    </source>
</evidence>
<organism evidence="2 3">
    <name type="scientific">Virgisporangium aliadipatigenens</name>
    <dbReference type="NCBI Taxonomy" id="741659"/>
    <lineage>
        <taxon>Bacteria</taxon>
        <taxon>Bacillati</taxon>
        <taxon>Actinomycetota</taxon>
        <taxon>Actinomycetes</taxon>
        <taxon>Micromonosporales</taxon>
        <taxon>Micromonosporaceae</taxon>
        <taxon>Virgisporangium</taxon>
    </lineage>
</organism>
<keyword evidence="3" id="KW-1185">Reference proteome</keyword>
<feature type="compositionally biased region" description="Low complexity" evidence="1">
    <location>
        <begin position="23"/>
        <end position="38"/>
    </location>
</feature>
<feature type="compositionally biased region" description="Basic and acidic residues" evidence="1">
    <location>
        <begin position="42"/>
        <end position="54"/>
    </location>
</feature>
<evidence type="ECO:0000256" key="1">
    <source>
        <dbReference type="SAM" id="MobiDB-lite"/>
    </source>
</evidence>
<proteinExistence type="predicted"/>
<accession>A0A8J3YGP7</accession>
<feature type="compositionally biased region" description="Basic residues" evidence="1">
    <location>
        <begin position="55"/>
        <end position="65"/>
    </location>
</feature>
<dbReference type="Proteomes" id="UP000619260">
    <property type="component" value="Unassembled WGS sequence"/>
</dbReference>
<sequence length="99" mass="10750">MPARPPAARERSADVAAERPITRSGSARSGAAREAAVAPPTDARKEEPHGDRARVTPRTRAKKASRREALRTGANGDPAALTRMKSLDPLYKPEERVKR</sequence>
<dbReference type="EMBL" id="BOPF01000005">
    <property type="protein sequence ID" value="GIJ44869.1"/>
    <property type="molecule type" value="Genomic_DNA"/>
</dbReference>
<reference evidence="2" key="1">
    <citation type="submission" date="2021-01" db="EMBL/GenBank/DDBJ databases">
        <title>Whole genome shotgun sequence of Virgisporangium aliadipatigenens NBRC 105644.</title>
        <authorList>
            <person name="Komaki H."/>
            <person name="Tamura T."/>
        </authorList>
    </citation>
    <scope>NUCLEOTIDE SEQUENCE</scope>
    <source>
        <strain evidence="2">NBRC 105644</strain>
    </source>
</reference>
<name>A0A8J3YGP7_9ACTN</name>
<gene>
    <name evidence="2" type="ORF">Val02_17550</name>
</gene>